<dbReference type="RefSeq" id="WP_015556451.1">
    <property type="nucleotide sequence ID" value="NC_021038.1"/>
</dbReference>
<evidence type="ECO:0000259" key="13">
    <source>
        <dbReference type="Pfam" id="PF00275"/>
    </source>
</evidence>
<keyword evidence="4 12" id="KW-0132">Cell division</keyword>
<feature type="binding site" evidence="12">
    <location>
        <position position="93"/>
    </location>
    <ligand>
        <name>UDP-N-acetyl-alpha-D-glucosamine</name>
        <dbReference type="ChEBI" id="CHEBI:57705"/>
    </ligand>
</feature>
<evidence type="ECO:0000256" key="1">
    <source>
        <dbReference type="ARBA" id="ARBA00004496"/>
    </source>
</evidence>
<proteinExistence type="inferred from homology"/>
<evidence type="ECO:0000256" key="2">
    <source>
        <dbReference type="ARBA" id="ARBA00004752"/>
    </source>
</evidence>
<keyword evidence="5 12" id="KW-0808">Transferase</keyword>
<reference evidence="14 15" key="2">
    <citation type="submission" date="2010-03" db="EMBL/GenBank/DDBJ databases">
        <authorList>
            <person name="Pajon A."/>
        </authorList>
    </citation>
    <scope>NUCLEOTIDE SEQUENCE [LARGE SCALE GENOMIC DNA]</scope>
    <source>
        <strain evidence="14 15">SGP1</strain>
    </source>
</reference>
<dbReference type="GO" id="GO:0071555">
    <property type="term" value="P:cell wall organization"/>
    <property type="evidence" value="ECO:0007669"/>
    <property type="project" value="UniProtKB-KW"/>
</dbReference>
<comment type="caution">
    <text evidence="12">Lacks conserved residue(s) required for the propagation of feature annotation.</text>
</comment>
<evidence type="ECO:0000256" key="3">
    <source>
        <dbReference type="ARBA" id="ARBA00022490"/>
    </source>
</evidence>
<dbReference type="AlphaFoldDB" id="A0AB94IX91"/>
<evidence type="ECO:0000256" key="4">
    <source>
        <dbReference type="ARBA" id="ARBA00022618"/>
    </source>
</evidence>
<accession>A0AB94IX91</accession>
<dbReference type="InterPro" id="IPR005750">
    <property type="entry name" value="UDP_GlcNAc_COvinyl_MurA"/>
</dbReference>
<dbReference type="InterPro" id="IPR013792">
    <property type="entry name" value="RNA3'P_cycl/enolpyr_Trfase_a/b"/>
</dbReference>
<feature type="binding site" evidence="12">
    <location>
        <position position="327"/>
    </location>
    <ligand>
        <name>UDP-N-acetyl-alpha-D-glucosamine</name>
        <dbReference type="ChEBI" id="CHEBI:57705"/>
    </ligand>
</feature>
<comment type="function">
    <text evidence="12">Cell wall formation. Adds enolpyruvyl to UDP-N-acetylglucosamine.</text>
</comment>
<comment type="similarity">
    <text evidence="10 12">Belongs to the EPSP synthase family. MurA subfamily.</text>
</comment>
<feature type="binding site" evidence="12">
    <location>
        <begin position="122"/>
        <end position="126"/>
    </location>
    <ligand>
        <name>UDP-N-acetyl-alpha-D-glucosamine</name>
        <dbReference type="ChEBI" id="CHEBI:57705"/>
    </ligand>
</feature>
<evidence type="ECO:0000256" key="9">
    <source>
        <dbReference type="ARBA" id="ARBA00023316"/>
    </source>
</evidence>
<comment type="subcellular location">
    <subcellularLocation>
        <location evidence="1 12">Cytoplasm</location>
    </subcellularLocation>
</comment>
<dbReference type="EMBL" id="FP929056">
    <property type="protein sequence ID" value="CBL28304.1"/>
    <property type="molecule type" value="Genomic_DNA"/>
</dbReference>
<dbReference type="NCBIfam" id="TIGR01072">
    <property type="entry name" value="murA"/>
    <property type="match status" value="1"/>
</dbReference>
<evidence type="ECO:0000313" key="15">
    <source>
        <dbReference type="Proteomes" id="UP000008957"/>
    </source>
</evidence>
<sequence>MNVMRIEGGRPLQGTVRTQGAKNAALPVMAACLLLKGGALTLANVPELYDVSTMMELLTALGVTARREGKEVTLGVADEVSWEAPESLVRKMRASSLVLGPLLARCGRAALPLPGGCSIGSRPIDLHLKGLVQMGAKIEIRNGVVCAQADRLRGRRIYLDFPSVGATENLMMAAALAQGETIIENIAREPEIDNLAAVLRSMGVPIDMEGTGCVRIKGVEEVRSCRERVIPDRIEACTYLLAGVMTGGRVTVEDAIPAHIDSLLAKLEEAGVRFAVNGSAVTVFPADRLQSVSLKTMPFPGFPTDLQPQMAAALSLAEGTSVIEESVFQARFLYAAELNRMGADIRVKGDTAVISGVERLSGANVKATDLRAGAALIIAGLAAQGRTQVEDMVHVWRGYEAIDVKLRSLGAQVELAEDVR</sequence>
<dbReference type="GO" id="GO:0051301">
    <property type="term" value="P:cell division"/>
    <property type="evidence" value="ECO:0007669"/>
    <property type="project" value="UniProtKB-KW"/>
</dbReference>
<evidence type="ECO:0000256" key="5">
    <source>
        <dbReference type="ARBA" id="ARBA00022679"/>
    </source>
</evidence>
<dbReference type="GO" id="GO:0008760">
    <property type="term" value="F:UDP-N-acetylglucosamine 1-carboxyvinyltransferase activity"/>
    <property type="evidence" value="ECO:0007669"/>
    <property type="project" value="UniProtKB-UniRule"/>
</dbReference>
<dbReference type="Proteomes" id="UP000008957">
    <property type="component" value="Chromosome"/>
</dbReference>
<organism evidence="14 15">
    <name type="scientific">Fretibacterium fastidiosum</name>
    <dbReference type="NCBI Taxonomy" id="651822"/>
    <lineage>
        <taxon>Bacteria</taxon>
        <taxon>Thermotogati</taxon>
        <taxon>Synergistota</taxon>
        <taxon>Synergistia</taxon>
        <taxon>Synergistales</taxon>
        <taxon>Aminobacteriaceae</taxon>
        <taxon>Fretibacterium</taxon>
    </lineage>
</organism>
<keyword evidence="12" id="KW-0670">Pyruvate</keyword>
<gene>
    <name evidence="12" type="primary">murA</name>
    <name evidence="14" type="ORF">SY1_11190</name>
</gene>
<dbReference type="GO" id="GO:0008360">
    <property type="term" value="P:regulation of cell shape"/>
    <property type="evidence" value="ECO:0007669"/>
    <property type="project" value="UniProtKB-KW"/>
</dbReference>
<protein>
    <recommendedName>
        <fullName evidence="12">UDP-N-acetylglucosamine 1-carboxyvinyltransferase</fullName>
        <ecNumber evidence="12">2.5.1.7</ecNumber>
    </recommendedName>
    <alternativeName>
        <fullName evidence="12">Enoylpyruvate transferase</fullName>
    </alternativeName>
    <alternativeName>
        <fullName evidence="12">UDP-N-acetylglucosamine enolpyruvyl transferase</fullName>
        <shortName evidence="12">EPT</shortName>
    </alternativeName>
</protein>
<dbReference type="Gene3D" id="3.65.10.10">
    <property type="entry name" value="Enolpyruvate transferase domain"/>
    <property type="match status" value="2"/>
</dbReference>
<dbReference type="InterPro" id="IPR050068">
    <property type="entry name" value="MurA_subfamily"/>
</dbReference>
<evidence type="ECO:0000256" key="11">
    <source>
        <dbReference type="ARBA" id="ARBA00047527"/>
    </source>
</evidence>
<reference evidence="15" key="1">
    <citation type="submission" date="2010-03" db="EMBL/GenBank/DDBJ databases">
        <title>The genome sequence of Synergistetes sp. SGP1.</title>
        <authorList>
            <consortium name="metaHIT consortium -- http://www.metahit.eu/"/>
            <person name="Pajon A."/>
            <person name="Turner K."/>
            <person name="Parkhill J."/>
            <person name="Wade W."/>
            <person name="Vartoukian S."/>
        </authorList>
    </citation>
    <scope>NUCLEOTIDE SEQUENCE [LARGE SCALE GENOMIC DNA]</scope>
    <source>
        <strain evidence="15">SGP1</strain>
    </source>
</reference>
<dbReference type="GO" id="GO:0019277">
    <property type="term" value="P:UDP-N-acetylgalactosamine biosynthetic process"/>
    <property type="evidence" value="ECO:0007669"/>
    <property type="project" value="InterPro"/>
</dbReference>
<comment type="catalytic activity">
    <reaction evidence="11 12">
        <text>phosphoenolpyruvate + UDP-N-acetyl-alpha-D-glucosamine = UDP-N-acetyl-3-O-(1-carboxyvinyl)-alpha-D-glucosamine + phosphate</text>
        <dbReference type="Rhea" id="RHEA:18681"/>
        <dbReference type="ChEBI" id="CHEBI:43474"/>
        <dbReference type="ChEBI" id="CHEBI:57705"/>
        <dbReference type="ChEBI" id="CHEBI:58702"/>
        <dbReference type="ChEBI" id="CHEBI:68483"/>
        <dbReference type="EC" id="2.5.1.7"/>
    </reaction>
</comment>
<keyword evidence="9 12" id="KW-0961">Cell wall biogenesis/degradation</keyword>
<keyword evidence="7 12" id="KW-0573">Peptidoglycan synthesis</keyword>
<dbReference type="PANTHER" id="PTHR43783:SF1">
    <property type="entry name" value="UDP-N-ACETYLGLUCOSAMINE 1-CARBOXYVINYLTRANSFERASE"/>
    <property type="match status" value="1"/>
</dbReference>
<dbReference type="GO" id="GO:0009252">
    <property type="term" value="P:peptidoglycan biosynthetic process"/>
    <property type="evidence" value="ECO:0007669"/>
    <property type="project" value="UniProtKB-UniRule"/>
</dbReference>
<dbReference type="KEGG" id="sbr:SY1_11190"/>
<keyword evidence="8 12" id="KW-0131">Cell cycle</keyword>
<dbReference type="HAMAP" id="MF_00111">
    <property type="entry name" value="MurA"/>
    <property type="match status" value="1"/>
</dbReference>
<dbReference type="InterPro" id="IPR001986">
    <property type="entry name" value="Enolpyruvate_Tfrase_dom"/>
</dbReference>
<evidence type="ECO:0000256" key="12">
    <source>
        <dbReference type="HAMAP-Rule" id="MF_00111"/>
    </source>
</evidence>
<dbReference type="PANTHER" id="PTHR43783">
    <property type="entry name" value="UDP-N-ACETYLGLUCOSAMINE 1-CARBOXYVINYLTRANSFERASE"/>
    <property type="match status" value="1"/>
</dbReference>
<dbReference type="NCBIfam" id="NF006873">
    <property type="entry name" value="PRK09369.1"/>
    <property type="match status" value="1"/>
</dbReference>
<comment type="pathway">
    <text evidence="2 12">Cell wall biogenesis; peptidoglycan biosynthesis.</text>
</comment>
<feature type="domain" description="Enolpyruvate transferase" evidence="13">
    <location>
        <begin position="7"/>
        <end position="403"/>
    </location>
</feature>
<dbReference type="EC" id="2.5.1.7" evidence="12"/>
<name>A0AB94IX91_9BACT</name>
<evidence type="ECO:0000313" key="14">
    <source>
        <dbReference type="EMBL" id="CBL28304.1"/>
    </source>
</evidence>
<evidence type="ECO:0000256" key="10">
    <source>
        <dbReference type="ARBA" id="ARBA00038367"/>
    </source>
</evidence>
<dbReference type="GO" id="GO:0005737">
    <property type="term" value="C:cytoplasm"/>
    <property type="evidence" value="ECO:0007669"/>
    <property type="project" value="UniProtKB-SubCell"/>
</dbReference>
<feature type="binding site" evidence="12">
    <location>
        <begin position="22"/>
        <end position="23"/>
    </location>
    <ligand>
        <name>phosphoenolpyruvate</name>
        <dbReference type="ChEBI" id="CHEBI:58702"/>
    </ligand>
</feature>
<dbReference type="Pfam" id="PF00275">
    <property type="entry name" value="EPSP_synthase"/>
    <property type="match status" value="1"/>
</dbReference>
<feature type="active site" description="Proton donor" evidence="12">
    <location>
        <position position="117"/>
    </location>
</feature>
<keyword evidence="6 12" id="KW-0133">Cell shape</keyword>
<keyword evidence="15" id="KW-1185">Reference proteome</keyword>
<dbReference type="InterPro" id="IPR036968">
    <property type="entry name" value="Enolpyruvate_Tfrase_sf"/>
</dbReference>
<dbReference type="SUPFAM" id="SSF55205">
    <property type="entry name" value="EPT/RTPC-like"/>
    <property type="match status" value="1"/>
</dbReference>
<feature type="binding site" evidence="12">
    <location>
        <position position="305"/>
    </location>
    <ligand>
        <name>UDP-N-acetyl-alpha-D-glucosamine</name>
        <dbReference type="ChEBI" id="CHEBI:57705"/>
    </ligand>
</feature>
<feature type="modified residue" description="2-(S-cysteinyl)pyruvic acid O-phosphothioketal" evidence="12">
    <location>
        <position position="117"/>
    </location>
</feature>
<evidence type="ECO:0000256" key="7">
    <source>
        <dbReference type="ARBA" id="ARBA00022984"/>
    </source>
</evidence>
<evidence type="ECO:0000256" key="6">
    <source>
        <dbReference type="ARBA" id="ARBA00022960"/>
    </source>
</evidence>
<dbReference type="CDD" id="cd01555">
    <property type="entry name" value="UdpNAET"/>
    <property type="match status" value="1"/>
</dbReference>
<evidence type="ECO:0000256" key="8">
    <source>
        <dbReference type="ARBA" id="ARBA00023306"/>
    </source>
</evidence>
<keyword evidence="3 12" id="KW-0963">Cytoplasm</keyword>